<gene>
    <name evidence="1" type="ORF">CFP56_027723</name>
</gene>
<evidence type="ECO:0000313" key="1">
    <source>
        <dbReference type="EMBL" id="KAK7831038.1"/>
    </source>
</evidence>
<name>A0AAW0JX98_QUESU</name>
<evidence type="ECO:0000313" key="2">
    <source>
        <dbReference type="Proteomes" id="UP000237347"/>
    </source>
</evidence>
<keyword evidence="2" id="KW-1185">Reference proteome</keyword>
<dbReference type="Proteomes" id="UP000237347">
    <property type="component" value="Unassembled WGS sequence"/>
</dbReference>
<reference evidence="1 2" key="1">
    <citation type="journal article" date="2018" name="Sci. Data">
        <title>The draft genome sequence of cork oak.</title>
        <authorList>
            <person name="Ramos A.M."/>
            <person name="Usie A."/>
            <person name="Barbosa P."/>
            <person name="Barros P.M."/>
            <person name="Capote T."/>
            <person name="Chaves I."/>
            <person name="Simoes F."/>
            <person name="Abreu I."/>
            <person name="Carrasquinho I."/>
            <person name="Faro C."/>
            <person name="Guimaraes J.B."/>
            <person name="Mendonca D."/>
            <person name="Nobrega F."/>
            <person name="Rodrigues L."/>
            <person name="Saibo N.J.M."/>
            <person name="Varela M.C."/>
            <person name="Egas C."/>
            <person name="Matos J."/>
            <person name="Miguel C.M."/>
            <person name="Oliveira M.M."/>
            <person name="Ricardo C.P."/>
            <person name="Goncalves S."/>
        </authorList>
    </citation>
    <scope>NUCLEOTIDE SEQUENCE [LARGE SCALE GENOMIC DNA]</scope>
    <source>
        <strain evidence="2">cv. HL8</strain>
    </source>
</reference>
<dbReference type="EMBL" id="PKMF04000452">
    <property type="protein sequence ID" value="KAK7831038.1"/>
    <property type="molecule type" value="Genomic_DNA"/>
</dbReference>
<protein>
    <submittedName>
        <fullName evidence="1">Uncharacterized protein</fullName>
    </submittedName>
</protein>
<dbReference type="AlphaFoldDB" id="A0AAW0JX98"/>
<comment type="caution">
    <text evidence="1">The sequence shown here is derived from an EMBL/GenBank/DDBJ whole genome shotgun (WGS) entry which is preliminary data.</text>
</comment>
<sequence>MCALFATKEQRVLFMLLEIVEKRTSVGELFSPLESGPCGFVVKATFFRMGGLKKI</sequence>
<organism evidence="1 2">
    <name type="scientific">Quercus suber</name>
    <name type="common">Cork oak</name>
    <dbReference type="NCBI Taxonomy" id="58331"/>
    <lineage>
        <taxon>Eukaryota</taxon>
        <taxon>Viridiplantae</taxon>
        <taxon>Streptophyta</taxon>
        <taxon>Embryophyta</taxon>
        <taxon>Tracheophyta</taxon>
        <taxon>Spermatophyta</taxon>
        <taxon>Magnoliopsida</taxon>
        <taxon>eudicotyledons</taxon>
        <taxon>Gunneridae</taxon>
        <taxon>Pentapetalae</taxon>
        <taxon>rosids</taxon>
        <taxon>fabids</taxon>
        <taxon>Fagales</taxon>
        <taxon>Fagaceae</taxon>
        <taxon>Quercus</taxon>
    </lineage>
</organism>
<accession>A0AAW0JX98</accession>
<proteinExistence type="predicted"/>